<protein>
    <submittedName>
        <fullName evidence="1">Uncharacterized protein</fullName>
    </submittedName>
</protein>
<dbReference type="RefSeq" id="WP_230729575.1">
    <property type="nucleotide sequence ID" value="NZ_JAJNDB010000001.1"/>
</dbReference>
<dbReference type="Proteomes" id="UP001199469">
    <property type="component" value="Unassembled WGS sequence"/>
</dbReference>
<evidence type="ECO:0000313" key="1">
    <source>
        <dbReference type="EMBL" id="MCD2191880.1"/>
    </source>
</evidence>
<gene>
    <name evidence="1" type="ORF">LQ327_00560</name>
</gene>
<reference evidence="1 2" key="1">
    <citation type="submission" date="2021-11" db="EMBL/GenBank/DDBJ databases">
        <title>Draft genome sequence of Actinomycetospora sp. SF1 isolated from the rhizosphere soil.</title>
        <authorList>
            <person name="Duangmal K."/>
            <person name="Chantavorakit T."/>
        </authorList>
    </citation>
    <scope>NUCLEOTIDE SEQUENCE [LARGE SCALE GENOMIC DNA]</scope>
    <source>
        <strain evidence="1 2">TBRC 5722</strain>
    </source>
</reference>
<comment type="caution">
    <text evidence="1">The sequence shown here is derived from an EMBL/GenBank/DDBJ whole genome shotgun (WGS) entry which is preliminary data.</text>
</comment>
<name>A0ABS8P0V5_9PSEU</name>
<evidence type="ECO:0000313" key="2">
    <source>
        <dbReference type="Proteomes" id="UP001199469"/>
    </source>
</evidence>
<organism evidence="1 2">
    <name type="scientific">Actinomycetospora endophytica</name>
    <dbReference type="NCBI Taxonomy" id="2291215"/>
    <lineage>
        <taxon>Bacteria</taxon>
        <taxon>Bacillati</taxon>
        <taxon>Actinomycetota</taxon>
        <taxon>Actinomycetes</taxon>
        <taxon>Pseudonocardiales</taxon>
        <taxon>Pseudonocardiaceae</taxon>
        <taxon>Actinomycetospora</taxon>
    </lineage>
</organism>
<dbReference type="EMBL" id="JAJNDB010000001">
    <property type="protein sequence ID" value="MCD2191880.1"/>
    <property type="molecule type" value="Genomic_DNA"/>
</dbReference>
<keyword evidence="2" id="KW-1185">Reference proteome</keyword>
<accession>A0ABS8P0V5</accession>
<sequence>MRNVIDDARSCPSEGCLADRRTRCVAGRSCPARSYAELDDQVRGLLARMRGEPDLAVRTLLLTALAHAERRLAVLHPCVFPPDPTTSEQAESMSASALLVEAVTIASRGALGERVALPFWTGAPWSPGVPALLALATTTDPGARGRALEELVSILRPHLGTTATECVAELAAVEHHHAAAGATPRPPCF</sequence>
<proteinExistence type="predicted"/>